<name>A0ABM6QCV3_9PROT</name>
<protein>
    <submittedName>
        <fullName evidence="1">Uncharacterized protein</fullName>
    </submittedName>
</protein>
<accession>A0ABM6QCV3</accession>
<dbReference type="Proteomes" id="UP000233458">
    <property type="component" value="Chromosome"/>
</dbReference>
<keyword evidence="2" id="KW-1185">Reference proteome</keyword>
<evidence type="ECO:0000313" key="2">
    <source>
        <dbReference type="Proteomes" id="UP000233458"/>
    </source>
</evidence>
<organism evidence="1 2">
    <name type="scientific">Thalassospira marina</name>
    <dbReference type="NCBI Taxonomy" id="2048283"/>
    <lineage>
        <taxon>Bacteria</taxon>
        <taxon>Pseudomonadati</taxon>
        <taxon>Pseudomonadota</taxon>
        <taxon>Alphaproteobacteria</taxon>
        <taxon>Rhodospirillales</taxon>
        <taxon>Thalassospiraceae</taxon>
        <taxon>Thalassospira</taxon>
    </lineage>
</organism>
<dbReference type="EMBL" id="CP024199">
    <property type="protein sequence ID" value="AUG54346.1"/>
    <property type="molecule type" value="Genomic_DNA"/>
</dbReference>
<reference evidence="1 2" key="1">
    <citation type="submission" date="2017-10" db="EMBL/GenBank/DDBJ databases">
        <title>Biodiversity and function of Thalassospira species in the particle-attached aromatic-hydrocarbon-degrading consortia from the surface seawater of the China South Sea.</title>
        <authorList>
            <person name="Dong C."/>
            <person name="Liu R."/>
            <person name="Shao Z."/>
        </authorList>
    </citation>
    <scope>NUCLEOTIDE SEQUENCE [LARGE SCALE GENOMIC DNA]</scope>
    <source>
        <strain evidence="1 2">CSC3H3</strain>
    </source>
</reference>
<evidence type="ECO:0000313" key="1">
    <source>
        <dbReference type="EMBL" id="AUG54346.1"/>
    </source>
</evidence>
<proteinExistence type="predicted"/>
<sequence>MIIGLLPVLLSPATNNDAQACQDRVGAVAAQVTNDGIPNFYHFIRIGKNGELTVQAFVKKLLKGGLSRALGKDDFVVLYQGCAPCASALEEPGSVLVEAFADKLGLVYGSGPKKRQLLERVTERLNDPAL</sequence>
<gene>
    <name evidence="1" type="ORF">CSC3H3_17685</name>
</gene>